<dbReference type="KEGG" id="caua:113050005"/>
<organism evidence="2 3">
    <name type="scientific">Carassius auratus</name>
    <name type="common">Goldfish</name>
    <dbReference type="NCBI Taxonomy" id="7957"/>
    <lineage>
        <taxon>Eukaryota</taxon>
        <taxon>Metazoa</taxon>
        <taxon>Chordata</taxon>
        <taxon>Craniata</taxon>
        <taxon>Vertebrata</taxon>
        <taxon>Euteleostomi</taxon>
        <taxon>Actinopterygii</taxon>
        <taxon>Neopterygii</taxon>
        <taxon>Teleostei</taxon>
        <taxon>Ostariophysi</taxon>
        <taxon>Cypriniformes</taxon>
        <taxon>Cyprinidae</taxon>
        <taxon>Cyprininae</taxon>
        <taxon>Carassius</taxon>
    </lineage>
</organism>
<feature type="transmembrane region" description="Helical" evidence="1">
    <location>
        <begin position="67"/>
        <end position="89"/>
    </location>
</feature>
<evidence type="ECO:0000256" key="1">
    <source>
        <dbReference type="SAM" id="Phobius"/>
    </source>
</evidence>
<reference evidence="3" key="1">
    <citation type="submission" date="2025-08" db="UniProtKB">
        <authorList>
            <consortium name="RefSeq"/>
        </authorList>
    </citation>
    <scope>IDENTIFICATION</scope>
    <source>
        <strain evidence="3">Wakin</strain>
        <tissue evidence="3">Muscle</tissue>
    </source>
</reference>
<dbReference type="GeneID" id="113050005"/>
<dbReference type="Proteomes" id="UP000515129">
    <property type="component" value="Chromosome 30"/>
</dbReference>
<dbReference type="RefSeq" id="XP_026068513.1">
    <property type="nucleotide sequence ID" value="XM_026212728.1"/>
</dbReference>
<keyword evidence="1" id="KW-0472">Membrane</keyword>
<gene>
    <name evidence="3" type="primary">LOC113050005</name>
</gene>
<accession>A0A6P6K7Z0</accession>
<name>A0A6P6K7Z0_CARAU</name>
<sequence length="217" mass="24705">MELQQRFSVSVNDYEESEGNAEKRVMHKNVDAKTEDIYQSLQLSPTAHHGTITSKTLLSEHHERKCVFLLFAVNILISAIILVIVSLNYSHNRETQPIKGQKEMWLLRDDVFYLFWSDQIDCRAAERFCSKRNASLAVLTEHNKVWLMSRTNGKQFLVSRASSDGSGDTASLSVDDENFECGIITEDVDTDHGEGFVCERSVNPGQKLCRLQHLLKL</sequence>
<keyword evidence="1" id="KW-0812">Transmembrane</keyword>
<dbReference type="InterPro" id="IPR016187">
    <property type="entry name" value="CTDL_fold"/>
</dbReference>
<dbReference type="SUPFAM" id="SSF56436">
    <property type="entry name" value="C-type lectin-like"/>
    <property type="match status" value="1"/>
</dbReference>
<proteinExistence type="predicted"/>
<dbReference type="AlphaFoldDB" id="A0A6P6K7Z0"/>
<keyword evidence="2" id="KW-1185">Reference proteome</keyword>
<evidence type="ECO:0000313" key="2">
    <source>
        <dbReference type="Proteomes" id="UP000515129"/>
    </source>
</evidence>
<keyword evidence="1" id="KW-1133">Transmembrane helix</keyword>
<protein>
    <submittedName>
        <fullName evidence="3">Uncharacterized protein LOC113050005</fullName>
    </submittedName>
</protein>
<evidence type="ECO:0000313" key="3">
    <source>
        <dbReference type="RefSeq" id="XP_026068513.1"/>
    </source>
</evidence>
<dbReference type="OrthoDB" id="8958581at2759"/>